<feature type="binding site" evidence="4">
    <location>
        <position position="37"/>
    </location>
    <ligand>
        <name>Zn(2+)</name>
        <dbReference type="ChEBI" id="CHEBI:29105"/>
        <label>1</label>
    </ligand>
</feature>
<dbReference type="STRING" id="536979.SAMN04488055_5205"/>
<evidence type="ECO:0000313" key="7">
    <source>
        <dbReference type="Proteomes" id="UP000185003"/>
    </source>
</evidence>
<keyword evidence="1 4" id="KW-0479">Metal-binding</keyword>
<keyword evidence="2" id="KW-0378">Hydrolase</keyword>
<protein>
    <submittedName>
        <fullName evidence="6">Phosphotriesterase-related protein</fullName>
    </submittedName>
</protein>
<comment type="similarity">
    <text evidence="5">Belongs to the metallo-dependent hydrolases superfamily. Phosphotriesterase family.</text>
</comment>
<proteinExistence type="inferred from homology"/>
<accession>A0A1N6K7J8</accession>
<dbReference type="Proteomes" id="UP000185003">
    <property type="component" value="Unassembled WGS sequence"/>
</dbReference>
<keyword evidence="7" id="KW-1185">Reference proteome</keyword>
<dbReference type="PANTHER" id="PTHR10819">
    <property type="entry name" value="PHOSPHOTRIESTERASE-RELATED"/>
    <property type="match status" value="1"/>
</dbReference>
<organism evidence="6 7">
    <name type="scientific">Chitinophaga niabensis</name>
    <dbReference type="NCBI Taxonomy" id="536979"/>
    <lineage>
        <taxon>Bacteria</taxon>
        <taxon>Pseudomonadati</taxon>
        <taxon>Bacteroidota</taxon>
        <taxon>Chitinophagia</taxon>
        <taxon>Chitinophagales</taxon>
        <taxon>Chitinophagaceae</taxon>
        <taxon>Chitinophaga</taxon>
    </lineage>
</organism>
<dbReference type="GO" id="GO:0008270">
    <property type="term" value="F:zinc ion binding"/>
    <property type="evidence" value="ECO:0007669"/>
    <property type="project" value="InterPro"/>
</dbReference>
<dbReference type="AlphaFoldDB" id="A0A1N6K7J8"/>
<feature type="binding site" evidence="4">
    <location>
        <position position="190"/>
    </location>
    <ligand>
        <name>Zn(2+)</name>
        <dbReference type="ChEBI" id="CHEBI:29105"/>
        <label>2</label>
    </ligand>
</feature>
<dbReference type="GO" id="GO:0016788">
    <property type="term" value="F:hydrolase activity, acting on ester bonds"/>
    <property type="evidence" value="ECO:0007669"/>
    <property type="project" value="InterPro"/>
</dbReference>
<comment type="cofactor">
    <cofactor evidence="4">
        <name>a divalent metal cation</name>
        <dbReference type="ChEBI" id="CHEBI:60240"/>
    </cofactor>
    <text evidence="4">Binds 2 divalent metal cations per subunit.</text>
</comment>
<evidence type="ECO:0000256" key="2">
    <source>
        <dbReference type="ARBA" id="ARBA00022801"/>
    </source>
</evidence>
<feature type="modified residue" description="N6-carboxylysine" evidence="3 5">
    <location>
        <position position="155"/>
    </location>
</feature>
<evidence type="ECO:0000256" key="3">
    <source>
        <dbReference type="PIRSR" id="PIRSR601559-50"/>
    </source>
</evidence>
<dbReference type="EMBL" id="FSRA01000002">
    <property type="protein sequence ID" value="SIO52297.1"/>
    <property type="molecule type" value="Genomic_DNA"/>
</dbReference>
<dbReference type="PANTHER" id="PTHR10819:SF3">
    <property type="entry name" value="PHOSPHOTRIESTERASE-RELATED PROTEIN"/>
    <property type="match status" value="1"/>
</dbReference>
<feature type="binding site" evidence="4">
    <location>
        <position position="218"/>
    </location>
    <ligand>
        <name>Zn(2+)</name>
        <dbReference type="ChEBI" id="CHEBI:29105"/>
        <label>2</label>
    </ligand>
</feature>
<evidence type="ECO:0000256" key="5">
    <source>
        <dbReference type="PROSITE-ProRule" id="PRU00679"/>
    </source>
</evidence>
<evidence type="ECO:0000256" key="4">
    <source>
        <dbReference type="PIRSR" id="PIRSR601559-51"/>
    </source>
</evidence>
<feature type="binding site" description="via carbamate group" evidence="4">
    <location>
        <position position="155"/>
    </location>
    <ligand>
        <name>Zn(2+)</name>
        <dbReference type="ChEBI" id="CHEBI:29105"/>
        <label>2</label>
    </ligand>
</feature>
<dbReference type="Pfam" id="PF02126">
    <property type="entry name" value="PTE"/>
    <property type="match status" value="1"/>
</dbReference>
<dbReference type="InterPro" id="IPR001559">
    <property type="entry name" value="Phosphotriesterase"/>
</dbReference>
<feature type="binding site" evidence="4">
    <location>
        <position position="271"/>
    </location>
    <ligand>
        <name>Zn(2+)</name>
        <dbReference type="ChEBI" id="CHEBI:29105"/>
        <label>1</label>
    </ligand>
</feature>
<dbReference type="SUPFAM" id="SSF51556">
    <property type="entry name" value="Metallo-dependent hydrolases"/>
    <property type="match status" value="1"/>
</dbReference>
<dbReference type="PROSITE" id="PS01322">
    <property type="entry name" value="PHOSPHOTRIESTERASE_1"/>
    <property type="match status" value="1"/>
</dbReference>
<evidence type="ECO:0000313" key="6">
    <source>
        <dbReference type="EMBL" id="SIO52297.1"/>
    </source>
</evidence>
<feature type="binding site" description="via carbamate group" evidence="4">
    <location>
        <position position="155"/>
    </location>
    <ligand>
        <name>Zn(2+)</name>
        <dbReference type="ChEBI" id="CHEBI:29105"/>
        <label>1</label>
    </ligand>
</feature>
<dbReference type="RefSeq" id="WP_074242459.1">
    <property type="nucleotide sequence ID" value="NZ_FSRA01000002.1"/>
</dbReference>
<dbReference type="InterPro" id="IPR032466">
    <property type="entry name" value="Metal_Hydrolase"/>
</dbReference>
<sequence length="320" mass="35300">MNILILITLATAFIPAGQIITVNGPVDANRLGRTLAHEHVLVDFIGADKTNENRWNKTTVLNKVVPYFMEAKKAGVQAVVECTPAFLGRDVRLLKMLSDKTGINFITNTGYYGARSNKHLPSWAFTETAEQLAARWIAEFEHGIDGTGIKPGFIKISVDGPANGLTEVHKKLVRAAAITHLKTGLIIYSHTGPARAAFEQLEILKEMNVKPDAFVWVHAQAEKDKTMHIRAAKMGAWISLDNIGVNNDYYLEALAGLKEAGLLHRVLLSHDAGYYRPGEPDGGDFRGYTEIFQLLKGFSAEDIEQLIIKNPAEALTVKKR</sequence>
<dbReference type="InterPro" id="IPR017947">
    <property type="entry name" value="AryldialkylPase_Zn-BS"/>
</dbReference>
<feature type="binding site" evidence="4">
    <location>
        <position position="39"/>
    </location>
    <ligand>
        <name>Zn(2+)</name>
        <dbReference type="ChEBI" id="CHEBI:29105"/>
        <label>1</label>
    </ligand>
</feature>
<dbReference type="Gene3D" id="3.20.20.140">
    <property type="entry name" value="Metal-dependent hydrolases"/>
    <property type="match status" value="1"/>
</dbReference>
<dbReference type="PROSITE" id="PS51347">
    <property type="entry name" value="PHOSPHOTRIESTERASE_2"/>
    <property type="match status" value="1"/>
</dbReference>
<evidence type="ECO:0000256" key="1">
    <source>
        <dbReference type="ARBA" id="ARBA00022723"/>
    </source>
</evidence>
<name>A0A1N6K7J8_9BACT</name>
<reference evidence="6 7" key="1">
    <citation type="submission" date="2016-11" db="EMBL/GenBank/DDBJ databases">
        <authorList>
            <person name="Jaros S."/>
            <person name="Januszkiewicz K."/>
            <person name="Wedrychowicz H."/>
        </authorList>
    </citation>
    <scope>NUCLEOTIDE SEQUENCE [LARGE SCALE GENOMIC DNA]</scope>
    <source>
        <strain evidence="6 7">DSM 24787</strain>
    </source>
</reference>
<dbReference type="OrthoDB" id="105927at2"/>
<gene>
    <name evidence="6" type="ORF">SAMN04488055_5205</name>
</gene>